<gene>
    <name evidence="3" type="ORF">LCGC14_1914000</name>
</gene>
<accession>A0A0F9FTE4</accession>
<protein>
    <recommendedName>
        <fullName evidence="4">DNA-directed RNA polymerase RpoA/D/Rpb3-type domain-containing protein</fullName>
    </recommendedName>
</protein>
<dbReference type="Gene3D" id="3.30.1360.10">
    <property type="entry name" value="RNA polymerase, RBP11-like subunit"/>
    <property type="match status" value="1"/>
</dbReference>
<keyword evidence="2" id="KW-0804">Transcription</keyword>
<keyword evidence="1" id="KW-0240">DNA-directed RNA polymerase</keyword>
<name>A0A0F9FTE4_9ZZZZ</name>
<sequence>CNKKGKNPEINFRNELVINLESFGQLTTDEIFKKSIEELKKDLQKVSKEIKK</sequence>
<evidence type="ECO:0000313" key="3">
    <source>
        <dbReference type="EMBL" id="KKL89508.1"/>
    </source>
</evidence>
<feature type="non-terminal residue" evidence="3">
    <location>
        <position position="1"/>
    </location>
</feature>
<dbReference type="GO" id="GO:0000428">
    <property type="term" value="C:DNA-directed RNA polymerase complex"/>
    <property type="evidence" value="ECO:0007669"/>
    <property type="project" value="UniProtKB-KW"/>
</dbReference>
<dbReference type="SUPFAM" id="SSF55257">
    <property type="entry name" value="RBP11-like subunits of RNA polymerase"/>
    <property type="match status" value="1"/>
</dbReference>
<evidence type="ECO:0000256" key="1">
    <source>
        <dbReference type="ARBA" id="ARBA00022478"/>
    </source>
</evidence>
<reference evidence="3" key="1">
    <citation type="journal article" date="2015" name="Nature">
        <title>Complex archaea that bridge the gap between prokaryotes and eukaryotes.</title>
        <authorList>
            <person name="Spang A."/>
            <person name="Saw J.H."/>
            <person name="Jorgensen S.L."/>
            <person name="Zaremba-Niedzwiedzka K."/>
            <person name="Martijn J."/>
            <person name="Lind A.E."/>
            <person name="van Eijk R."/>
            <person name="Schleper C."/>
            <person name="Guy L."/>
            <person name="Ettema T.J."/>
        </authorList>
    </citation>
    <scope>NUCLEOTIDE SEQUENCE</scope>
</reference>
<dbReference type="GO" id="GO:0046983">
    <property type="term" value="F:protein dimerization activity"/>
    <property type="evidence" value="ECO:0007669"/>
    <property type="project" value="InterPro"/>
</dbReference>
<evidence type="ECO:0000256" key="2">
    <source>
        <dbReference type="ARBA" id="ARBA00023163"/>
    </source>
</evidence>
<proteinExistence type="predicted"/>
<dbReference type="EMBL" id="LAZR01020266">
    <property type="protein sequence ID" value="KKL89508.1"/>
    <property type="molecule type" value="Genomic_DNA"/>
</dbReference>
<evidence type="ECO:0008006" key="4">
    <source>
        <dbReference type="Google" id="ProtNLM"/>
    </source>
</evidence>
<dbReference type="AlphaFoldDB" id="A0A0F9FTE4"/>
<dbReference type="GO" id="GO:0006351">
    <property type="term" value="P:DNA-templated transcription"/>
    <property type="evidence" value="ECO:0007669"/>
    <property type="project" value="InterPro"/>
</dbReference>
<dbReference type="InterPro" id="IPR036603">
    <property type="entry name" value="RBP11-like"/>
</dbReference>
<comment type="caution">
    <text evidence="3">The sequence shown here is derived from an EMBL/GenBank/DDBJ whole genome shotgun (WGS) entry which is preliminary data.</text>
</comment>
<organism evidence="3">
    <name type="scientific">marine sediment metagenome</name>
    <dbReference type="NCBI Taxonomy" id="412755"/>
    <lineage>
        <taxon>unclassified sequences</taxon>
        <taxon>metagenomes</taxon>
        <taxon>ecological metagenomes</taxon>
    </lineage>
</organism>